<dbReference type="Gene3D" id="2.60.40.10">
    <property type="entry name" value="Immunoglobulins"/>
    <property type="match status" value="1"/>
</dbReference>
<feature type="domain" description="Peptidase S8/S53" evidence="7">
    <location>
        <begin position="296"/>
        <end position="603"/>
    </location>
</feature>
<dbReference type="RefSeq" id="WP_116649597.1">
    <property type="nucleotide sequence ID" value="NZ_QUZK01000014.1"/>
</dbReference>
<keyword evidence="2 5" id="KW-0645">Protease</keyword>
<dbReference type="PANTHER" id="PTHR43399">
    <property type="entry name" value="SUBTILISIN-RELATED"/>
    <property type="match status" value="1"/>
</dbReference>
<keyword evidence="6" id="KW-0732">Signal</keyword>
<feature type="active site" description="Charge relay system" evidence="5">
    <location>
        <position position="337"/>
    </location>
</feature>
<evidence type="ECO:0000256" key="2">
    <source>
        <dbReference type="ARBA" id="ARBA00022670"/>
    </source>
</evidence>
<proteinExistence type="inferred from homology"/>
<dbReference type="InterPro" id="IPR000209">
    <property type="entry name" value="Peptidase_S8/S53_dom"/>
</dbReference>
<organism evidence="8 9">
    <name type="scientific">Wenzhouxiangella sediminis</name>
    <dbReference type="NCBI Taxonomy" id="1792836"/>
    <lineage>
        <taxon>Bacteria</taxon>
        <taxon>Pseudomonadati</taxon>
        <taxon>Pseudomonadota</taxon>
        <taxon>Gammaproteobacteria</taxon>
        <taxon>Chromatiales</taxon>
        <taxon>Wenzhouxiangellaceae</taxon>
        <taxon>Wenzhouxiangella</taxon>
    </lineage>
</organism>
<dbReference type="InterPro" id="IPR036852">
    <property type="entry name" value="Peptidase_S8/S53_dom_sf"/>
</dbReference>
<evidence type="ECO:0000256" key="6">
    <source>
        <dbReference type="SAM" id="SignalP"/>
    </source>
</evidence>
<evidence type="ECO:0000313" key="8">
    <source>
        <dbReference type="EMBL" id="RFF31939.1"/>
    </source>
</evidence>
<dbReference type="SUPFAM" id="SSF52743">
    <property type="entry name" value="Subtilisin-like"/>
    <property type="match status" value="1"/>
</dbReference>
<feature type="active site" description="Charge relay system" evidence="5">
    <location>
        <position position="540"/>
    </location>
</feature>
<dbReference type="EMBL" id="QUZK01000014">
    <property type="protein sequence ID" value="RFF31939.1"/>
    <property type="molecule type" value="Genomic_DNA"/>
</dbReference>
<evidence type="ECO:0000259" key="7">
    <source>
        <dbReference type="Pfam" id="PF00082"/>
    </source>
</evidence>
<keyword evidence="4 5" id="KW-0720">Serine protease</keyword>
<dbReference type="OrthoDB" id="614750at2"/>
<dbReference type="InterPro" id="IPR051048">
    <property type="entry name" value="Peptidase_S8/S53_subtilisin"/>
</dbReference>
<protein>
    <recommendedName>
        <fullName evidence="7">Peptidase S8/S53 domain-containing protein</fullName>
    </recommendedName>
</protein>
<dbReference type="AlphaFoldDB" id="A0A3E1KBS0"/>
<dbReference type="InterPro" id="IPR023828">
    <property type="entry name" value="Peptidase_S8_Ser-AS"/>
</dbReference>
<evidence type="ECO:0000313" key="9">
    <source>
        <dbReference type="Proteomes" id="UP000260351"/>
    </source>
</evidence>
<dbReference type="PRINTS" id="PR00723">
    <property type="entry name" value="SUBTILISIN"/>
</dbReference>
<dbReference type="GO" id="GO:0004252">
    <property type="term" value="F:serine-type endopeptidase activity"/>
    <property type="evidence" value="ECO:0007669"/>
    <property type="project" value="UniProtKB-UniRule"/>
</dbReference>
<accession>A0A3E1KBS0</accession>
<evidence type="ECO:0000256" key="1">
    <source>
        <dbReference type="ARBA" id="ARBA00011073"/>
    </source>
</evidence>
<feature type="chain" id="PRO_5017822802" description="Peptidase S8/S53 domain-containing protein" evidence="6">
    <location>
        <begin position="30"/>
        <end position="968"/>
    </location>
</feature>
<keyword evidence="9" id="KW-1185">Reference proteome</keyword>
<dbReference type="InterPro" id="IPR008979">
    <property type="entry name" value="Galactose-bd-like_sf"/>
</dbReference>
<feature type="active site" description="Charge relay system" evidence="5">
    <location>
        <position position="305"/>
    </location>
</feature>
<feature type="signal peptide" evidence="6">
    <location>
        <begin position="1"/>
        <end position="29"/>
    </location>
</feature>
<dbReference type="Gene3D" id="2.60.120.380">
    <property type="match status" value="1"/>
</dbReference>
<dbReference type="PROSITE" id="PS00138">
    <property type="entry name" value="SUBTILASE_SER"/>
    <property type="match status" value="1"/>
</dbReference>
<gene>
    <name evidence="8" type="ORF">DZC52_02805</name>
</gene>
<evidence type="ECO:0000256" key="4">
    <source>
        <dbReference type="ARBA" id="ARBA00022825"/>
    </source>
</evidence>
<keyword evidence="3 5" id="KW-0378">Hydrolase</keyword>
<dbReference type="SUPFAM" id="SSF49265">
    <property type="entry name" value="Fibronectin type III"/>
    <property type="match status" value="1"/>
</dbReference>
<dbReference type="InterPro" id="IPR036116">
    <property type="entry name" value="FN3_sf"/>
</dbReference>
<comment type="similarity">
    <text evidence="1 5">Belongs to the peptidase S8 family.</text>
</comment>
<evidence type="ECO:0000256" key="3">
    <source>
        <dbReference type="ARBA" id="ARBA00022801"/>
    </source>
</evidence>
<comment type="caution">
    <text evidence="8">The sequence shown here is derived from an EMBL/GenBank/DDBJ whole genome shotgun (WGS) entry which is preliminary data.</text>
</comment>
<dbReference type="PROSITE" id="PS00137">
    <property type="entry name" value="SUBTILASE_HIS"/>
    <property type="match status" value="1"/>
</dbReference>
<dbReference type="PROSITE" id="PS51892">
    <property type="entry name" value="SUBTILASE"/>
    <property type="match status" value="1"/>
</dbReference>
<name>A0A3E1KBS0_9GAMM</name>
<sequence>MPPTATQLSRRLRIPFFLLACLASGSAFAADDSGQWVRVHHGSNLPTLQSGVLGERLTDYGSFQWGRLTREQIERLRAGGLSVTIEDSPFELTLGGHRFDPLEAPAPLNARSADPAGDFYLLQFQGPVRNEWLQQIRRQGIQVVQPLHPFSYIVWAESGRMTTAGTLPSVRWTGLMQVDWKVPPNQRFDEAGVVPTMALASAHADRVRLSEQLAEFGRVERFTKLNEHLQVLHLEVDRRDYRKIAALPGIYTIQYIRPETGPRGEMSQQSIVGAIDGAGDVLPGYATWLNDTGYDGSGITVGVVDGRVLSTHVDLADRMAPCDGTNGSCGGSGSNAHGTHVAGAIAGTGATGTRLNGFLRGQGVAPGASIVSQVYGPFTDSSSDGMVADGMLKIYQDSARSGALLTNNSWGPSGSPQGYDIPTMQIDYISRDADPDTAGDQPILAVWSIMNGNGDSGGSCAPSSLGAPDEAKNLFAVGSTALQTNGGDQVANIFRVSTNSAHGPACDGRRVPHIVAPGCSTDSTTNSSNTSHSSTFCGTSMASPIVSGAVSVWAEKYIDENGFNPSPALIKAVFTAAARDLEGNPNADGGTMGHRPDRFQGYGRLDLDAVMNPVAEVFLHDQSHVFDATGQEWTAVFEAADPNQPVRIMLAWTDAPGAGLGGNSEAWVNNLDLSVNSDGQTFFGNVIGTDGWTEPGGAADAMNNLEGVFLSPAQTPDSFSITVSAAELLGDALDPFNPDDPSQDFALACYNCVQTDATFALSTASPETLQICAPESGSNQYQAVLDIDPVGPYNGQVALTTSGLPSGTTANFSPESVTVPGSATWTLEVGSATPDGFYIATLGGDDGESQQGVDLYLDIDAYLDTAPTPLTPEEGREARSLTPEFTWEGLPGVSRYRVQIATDPGFNSVVSDGIINGTSYTPSVSLDTSTAYFWRVQGNNLCGGGVWSEPRGFQTIMFTDRFQNAGSN</sequence>
<dbReference type="GO" id="GO:0006508">
    <property type="term" value="P:proteolysis"/>
    <property type="evidence" value="ECO:0007669"/>
    <property type="project" value="UniProtKB-KW"/>
</dbReference>
<dbReference type="InterPro" id="IPR022398">
    <property type="entry name" value="Peptidase_S8_His-AS"/>
</dbReference>
<dbReference type="Pfam" id="PF00082">
    <property type="entry name" value="Peptidase_S8"/>
    <property type="match status" value="1"/>
</dbReference>
<dbReference type="Gene3D" id="3.40.50.200">
    <property type="entry name" value="Peptidase S8/S53 domain"/>
    <property type="match status" value="1"/>
</dbReference>
<dbReference type="Proteomes" id="UP000260351">
    <property type="component" value="Unassembled WGS sequence"/>
</dbReference>
<reference evidence="8 9" key="1">
    <citation type="submission" date="2018-08" db="EMBL/GenBank/DDBJ databases">
        <title>Wenzhouxiangella salilacus sp. nov., a novel bacterium isolated from a saline lake in Xinjiang Province, China.</title>
        <authorList>
            <person name="Han S."/>
        </authorList>
    </citation>
    <scope>NUCLEOTIDE SEQUENCE [LARGE SCALE GENOMIC DNA]</scope>
    <source>
        <strain evidence="8 9">XDB06</strain>
    </source>
</reference>
<dbReference type="PANTHER" id="PTHR43399:SF4">
    <property type="entry name" value="CELL WALL-ASSOCIATED PROTEASE"/>
    <property type="match status" value="1"/>
</dbReference>
<dbReference type="SUPFAM" id="SSF49785">
    <property type="entry name" value="Galactose-binding domain-like"/>
    <property type="match status" value="1"/>
</dbReference>
<evidence type="ECO:0000256" key="5">
    <source>
        <dbReference type="PROSITE-ProRule" id="PRU01240"/>
    </source>
</evidence>
<dbReference type="InterPro" id="IPR013783">
    <property type="entry name" value="Ig-like_fold"/>
</dbReference>
<dbReference type="InterPro" id="IPR015500">
    <property type="entry name" value="Peptidase_S8_subtilisin-rel"/>
</dbReference>